<dbReference type="SUPFAM" id="SSF55874">
    <property type="entry name" value="ATPase domain of HSP90 chaperone/DNA topoisomerase II/histidine kinase"/>
    <property type="match status" value="1"/>
</dbReference>
<accession>A0ABS5VR37</accession>
<protein>
    <submittedName>
        <fullName evidence="2">Histidine kinase</fullName>
    </submittedName>
</protein>
<keyword evidence="2" id="KW-0418">Kinase</keyword>
<dbReference type="Gene3D" id="3.30.565.10">
    <property type="entry name" value="Histidine kinase-like ATPase, C-terminal domain"/>
    <property type="match status" value="1"/>
</dbReference>
<dbReference type="Proteomes" id="UP000772618">
    <property type="component" value="Unassembled WGS sequence"/>
</dbReference>
<name>A0ABS5VR37_9BACT</name>
<sequence length="287" mass="32869">MFFVANIVLYSTSGAVMEFTRTFFHSRSSTNLSIPHMRDAHGNIVKPLHHLGPPASDMIMRALIAFTMTTGIAVAIRTTKQWFISEDVRKDLEREHLKSELANLKNQLNPHFFFNTLNNIYGLIIQNQEKAQEAVLQLSKLMRYLIYDSNEKYVSLTKEIEFMHHYIDLMKLRVTNNVKVTYAFPKETSGYTIAPLLFISLIENSFKHGISADKPSEIHMDLKITTEKEVVFSIKNTSFPKKDNDRSGSGIGLENLKKRLNLLYANKHSIDVTSDADYYSTILTVKL</sequence>
<evidence type="ECO:0000259" key="1">
    <source>
        <dbReference type="Pfam" id="PF06580"/>
    </source>
</evidence>
<feature type="domain" description="Signal transduction histidine kinase internal region" evidence="1">
    <location>
        <begin position="100"/>
        <end position="177"/>
    </location>
</feature>
<dbReference type="InterPro" id="IPR010559">
    <property type="entry name" value="Sig_transdc_His_kin_internal"/>
</dbReference>
<dbReference type="GO" id="GO:0016301">
    <property type="term" value="F:kinase activity"/>
    <property type="evidence" value="ECO:0007669"/>
    <property type="project" value="UniProtKB-KW"/>
</dbReference>
<keyword evidence="3" id="KW-1185">Reference proteome</keyword>
<proteinExistence type="predicted"/>
<dbReference type="RefSeq" id="WP_254153876.1">
    <property type="nucleotide sequence ID" value="NZ_JAHESD010000022.1"/>
</dbReference>
<reference evidence="2 3" key="1">
    <citation type="submission" date="2021-05" db="EMBL/GenBank/DDBJ databases">
        <title>A Polyphasic approach of four new species of the genus Ohtaekwangia: Ohtaekwangia histidinii sp. nov., Ohtaekwangia cretensis sp. nov., Ohtaekwangia indiensis sp. nov., Ohtaekwangia reichenbachii sp. nov. from diverse environment.</title>
        <authorList>
            <person name="Octaviana S."/>
        </authorList>
    </citation>
    <scope>NUCLEOTIDE SEQUENCE [LARGE SCALE GENOMIC DNA]</scope>
    <source>
        <strain evidence="2 3">PWU20</strain>
    </source>
</reference>
<dbReference type="InterPro" id="IPR050640">
    <property type="entry name" value="Bact_2-comp_sensor_kinase"/>
</dbReference>
<evidence type="ECO:0000313" key="2">
    <source>
        <dbReference type="EMBL" id="MBT1703915.1"/>
    </source>
</evidence>
<organism evidence="2 3">
    <name type="scientific">Chryseosolibacter indicus</name>
    <dbReference type="NCBI Taxonomy" id="2782351"/>
    <lineage>
        <taxon>Bacteria</taxon>
        <taxon>Pseudomonadati</taxon>
        <taxon>Bacteroidota</taxon>
        <taxon>Cytophagia</taxon>
        <taxon>Cytophagales</taxon>
        <taxon>Chryseotaleaceae</taxon>
        <taxon>Chryseosolibacter</taxon>
    </lineage>
</organism>
<keyword evidence="2" id="KW-0808">Transferase</keyword>
<evidence type="ECO:0000313" key="3">
    <source>
        <dbReference type="Proteomes" id="UP000772618"/>
    </source>
</evidence>
<comment type="caution">
    <text evidence="2">The sequence shown here is derived from an EMBL/GenBank/DDBJ whole genome shotgun (WGS) entry which is preliminary data.</text>
</comment>
<dbReference type="EMBL" id="JAHESD010000022">
    <property type="protein sequence ID" value="MBT1703915.1"/>
    <property type="molecule type" value="Genomic_DNA"/>
</dbReference>
<dbReference type="Pfam" id="PF06580">
    <property type="entry name" value="His_kinase"/>
    <property type="match status" value="1"/>
</dbReference>
<dbReference type="PANTHER" id="PTHR34220:SF7">
    <property type="entry name" value="SENSOR HISTIDINE KINASE YPDA"/>
    <property type="match status" value="1"/>
</dbReference>
<gene>
    <name evidence="2" type="ORF">KK060_11525</name>
</gene>
<dbReference type="InterPro" id="IPR036890">
    <property type="entry name" value="HATPase_C_sf"/>
</dbReference>
<dbReference type="PANTHER" id="PTHR34220">
    <property type="entry name" value="SENSOR HISTIDINE KINASE YPDA"/>
    <property type="match status" value="1"/>
</dbReference>